<dbReference type="Pfam" id="PF07247">
    <property type="entry name" value="AATase"/>
    <property type="match status" value="1"/>
</dbReference>
<dbReference type="PANTHER" id="PTHR28037:SF1">
    <property type="entry name" value="ALCOHOL O-ACETYLTRANSFERASE 1-RELATED"/>
    <property type="match status" value="1"/>
</dbReference>
<accession>A0A1E3NZT8</accession>
<name>A0A1E3NZT8_WICAA</name>
<gene>
    <name evidence="1" type="ORF">WICANDRAFT_63216</name>
</gene>
<dbReference type="PANTHER" id="PTHR28037">
    <property type="entry name" value="ALCOHOL O-ACETYLTRANSFERASE 1-RELATED"/>
    <property type="match status" value="1"/>
</dbReference>
<dbReference type="EMBL" id="KV454211">
    <property type="protein sequence ID" value="ODQ58709.1"/>
    <property type="molecule type" value="Genomic_DNA"/>
</dbReference>
<organism evidence="1 2">
    <name type="scientific">Wickerhamomyces anomalus (strain ATCC 58044 / CBS 1984 / NCYC 433 / NRRL Y-366-8)</name>
    <name type="common">Yeast</name>
    <name type="synonym">Hansenula anomala</name>
    <dbReference type="NCBI Taxonomy" id="683960"/>
    <lineage>
        <taxon>Eukaryota</taxon>
        <taxon>Fungi</taxon>
        <taxon>Dikarya</taxon>
        <taxon>Ascomycota</taxon>
        <taxon>Saccharomycotina</taxon>
        <taxon>Saccharomycetes</taxon>
        <taxon>Phaffomycetales</taxon>
        <taxon>Wickerhamomycetaceae</taxon>
        <taxon>Wickerhamomyces</taxon>
    </lineage>
</organism>
<evidence type="ECO:0000313" key="1">
    <source>
        <dbReference type="EMBL" id="ODQ58709.1"/>
    </source>
</evidence>
<dbReference type="GO" id="GO:0008080">
    <property type="term" value="F:N-acetyltransferase activity"/>
    <property type="evidence" value="ECO:0007669"/>
    <property type="project" value="TreeGrafter"/>
</dbReference>
<evidence type="ECO:0000313" key="2">
    <source>
        <dbReference type="Proteomes" id="UP000094112"/>
    </source>
</evidence>
<dbReference type="InterPro" id="IPR010828">
    <property type="entry name" value="Atf2/Sli1-like"/>
</dbReference>
<keyword evidence="2" id="KW-1185">Reference proteome</keyword>
<dbReference type="OrthoDB" id="3979966at2759"/>
<dbReference type="InterPro" id="IPR052058">
    <property type="entry name" value="Alcohol_O-acetyltransferase"/>
</dbReference>
<dbReference type="GeneID" id="30200755"/>
<sequence length="490" mass="56923">MAQQDIYKYLVDNDEKSKKELETKILNGHARETGHVENFFAISQRVNLYKSFCVVTKFNKKVSNDKNLLFHAIRPLLLKYPILATTLVEQKIDDSVIPRPHDYIKVLNEIKYKDLFIDVNDTDLQHLNDADLYHALNDIVIPYGKGNLTWQLVVIDDYRLAYIANHILADAIAGKYFFQDLETQFSKLDPSLINSQNITNDSIIFDYEADKEHLGKLVDATDNIIDYTPPYWFFPELVMNQFVISKFGSNTPPKCGEPIHYKTIHITAQELAKMKKDLRDNERDKKITLTPYIQAAWLNAQYKTKIFNSSITNFALPVDTRIYFPGDDKDKYKYGLNTSLTNKFFFHVKEFTWGWVDYFNTYIKWCLKTKRSLYQPGLVTLEKFYKNKNFDVAVEKGQRARLRTNTLFSNMGLMESNDEIDQENGILIQDCTFSQHFNGIFYDFSINAAATQRNGLNLVISVPESAPFTMDQFQEVVDVFKQNLLGECVK</sequence>
<dbReference type="Proteomes" id="UP000094112">
    <property type="component" value="Unassembled WGS sequence"/>
</dbReference>
<evidence type="ECO:0008006" key="3">
    <source>
        <dbReference type="Google" id="ProtNLM"/>
    </source>
</evidence>
<dbReference type="RefSeq" id="XP_019037916.1">
    <property type="nucleotide sequence ID" value="XM_019183509.1"/>
</dbReference>
<protein>
    <recommendedName>
        <fullName evidence="3">Alcohol acetyltransferase</fullName>
    </recommendedName>
</protein>
<reference evidence="1 2" key="1">
    <citation type="journal article" date="2016" name="Proc. Natl. Acad. Sci. U.S.A.">
        <title>Comparative genomics of biotechnologically important yeasts.</title>
        <authorList>
            <person name="Riley R."/>
            <person name="Haridas S."/>
            <person name="Wolfe K.H."/>
            <person name="Lopes M.R."/>
            <person name="Hittinger C.T."/>
            <person name="Goeker M."/>
            <person name="Salamov A.A."/>
            <person name="Wisecaver J.H."/>
            <person name="Long T.M."/>
            <person name="Calvey C.H."/>
            <person name="Aerts A.L."/>
            <person name="Barry K.W."/>
            <person name="Choi C."/>
            <person name="Clum A."/>
            <person name="Coughlan A.Y."/>
            <person name="Deshpande S."/>
            <person name="Douglass A.P."/>
            <person name="Hanson S.J."/>
            <person name="Klenk H.-P."/>
            <person name="LaButti K.M."/>
            <person name="Lapidus A."/>
            <person name="Lindquist E.A."/>
            <person name="Lipzen A.M."/>
            <person name="Meier-Kolthoff J.P."/>
            <person name="Ohm R.A."/>
            <person name="Otillar R.P."/>
            <person name="Pangilinan J.L."/>
            <person name="Peng Y."/>
            <person name="Rokas A."/>
            <person name="Rosa C.A."/>
            <person name="Scheuner C."/>
            <person name="Sibirny A.A."/>
            <person name="Slot J.C."/>
            <person name="Stielow J.B."/>
            <person name="Sun H."/>
            <person name="Kurtzman C.P."/>
            <person name="Blackwell M."/>
            <person name="Grigoriev I.V."/>
            <person name="Jeffries T.W."/>
        </authorList>
    </citation>
    <scope>NUCLEOTIDE SEQUENCE [LARGE SCALE GENOMIC DNA]</scope>
    <source>
        <strain evidence="2">ATCC 58044 / CBS 1984 / NCYC 433 / NRRL Y-366-8</strain>
    </source>
</reference>
<proteinExistence type="predicted"/>
<dbReference type="STRING" id="683960.A0A1E3NZT8"/>
<dbReference type="AlphaFoldDB" id="A0A1E3NZT8"/>